<evidence type="ECO:0000313" key="1">
    <source>
        <dbReference type="EMBL" id="JAE15364.1"/>
    </source>
</evidence>
<accession>A0A0A9FVU6</accession>
<reference evidence="1" key="1">
    <citation type="submission" date="2014-09" db="EMBL/GenBank/DDBJ databases">
        <authorList>
            <person name="Magalhaes I.L.F."/>
            <person name="Oliveira U."/>
            <person name="Santos F.R."/>
            <person name="Vidigal T.H.D.A."/>
            <person name="Brescovit A.D."/>
            <person name="Santos A.J."/>
        </authorList>
    </citation>
    <scope>NUCLEOTIDE SEQUENCE</scope>
    <source>
        <tissue evidence="1">Shoot tissue taken approximately 20 cm above the soil surface</tissue>
    </source>
</reference>
<dbReference type="EMBL" id="GBRH01182532">
    <property type="protein sequence ID" value="JAE15364.1"/>
    <property type="molecule type" value="Transcribed_RNA"/>
</dbReference>
<sequence>MFLIECLRKWSFPMDQKLDFGVGMSNCWAMTLQH</sequence>
<reference evidence="1" key="2">
    <citation type="journal article" date="2015" name="Data Brief">
        <title>Shoot transcriptome of the giant reed, Arundo donax.</title>
        <authorList>
            <person name="Barrero R.A."/>
            <person name="Guerrero F.D."/>
            <person name="Moolhuijzen P."/>
            <person name="Goolsby J.A."/>
            <person name="Tidwell J."/>
            <person name="Bellgard S.E."/>
            <person name="Bellgard M.I."/>
        </authorList>
    </citation>
    <scope>NUCLEOTIDE SEQUENCE</scope>
    <source>
        <tissue evidence="1">Shoot tissue taken approximately 20 cm above the soil surface</tissue>
    </source>
</reference>
<protein>
    <submittedName>
        <fullName evidence="1">Uncharacterized protein</fullName>
    </submittedName>
</protein>
<dbReference type="AlphaFoldDB" id="A0A0A9FVU6"/>
<proteinExistence type="predicted"/>
<organism evidence="1">
    <name type="scientific">Arundo donax</name>
    <name type="common">Giant reed</name>
    <name type="synonym">Donax arundinaceus</name>
    <dbReference type="NCBI Taxonomy" id="35708"/>
    <lineage>
        <taxon>Eukaryota</taxon>
        <taxon>Viridiplantae</taxon>
        <taxon>Streptophyta</taxon>
        <taxon>Embryophyta</taxon>
        <taxon>Tracheophyta</taxon>
        <taxon>Spermatophyta</taxon>
        <taxon>Magnoliopsida</taxon>
        <taxon>Liliopsida</taxon>
        <taxon>Poales</taxon>
        <taxon>Poaceae</taxon>
        <taxon>PACMAD clade</taxon>
        <taxon>Arundinoideae</taxon>
        <taxon>Arundineae</taxon>
        <taxon>Arundo</taxon>
    </lineage>
</organism>
<name>A0A0A9FVU6_ARUDO</name>